<gene>
    <name evidence="2" type="ORF">SAMN02746041_01836</name>
</gene>
<dbReference type="Pfam" id="PF26384">
    <property type="entry name" value="DUF6079_3rd"/>
    <property type="match status" value="1"/>
</dbReference>
<feature type="domain" description="DUF6079" evidence="1">
    <location>
        <begin position="60"/>
        <end position="186"/>
    </location>
</feature>
<keyword evidence="3" id="KW-1185">Reference proteome</keyword>
<dbReference type="STRING" id="1121390.SAMN02746041_01836"/>
<dbReference type="Proteomes" id="UP000192783">
    <property type="component" value="Unassembled WGS sequence"/>
</dbReference>
<name>A0A1W1XID7_9BACT</name>
<sequence length="196" mass="22612">MSQQKISGFDQELETRNQKPVKCLGITFSNDAARRAHFLGLLREGLEELHAKLGGVPSRTVEKRAKSLDASQLDRYYYEALRRVMECTDQTYVTGYKIWQHELEWLERKAARQGYLFLDAPTERSPAPPRDFYRYFIQPSDPPHFKDEKKADGVFLRSTNTDEEFWTALVNYTAALDLVATSSGPAERDERCVINL</sequence>
<evidence type="ECO:0000259" key="1">
    <source>
        <dbReference type="Pfam" id="PF26384"/>
    </source>
</evidence>
<organism evidence="2 3">
    <name type="scientific">Desulfacinum hydrothermale DSM 13146</name>
    <dbReference type="NCBI Taxonomy" id="1121390"/>
    <lineage>
        <taxon>Bacteria</taxon>
        <taxon>Pseudomonadati</taxon>
        <taxon>Thermodesulfobacteriota</taxon>
        <taxon>Syntrophobacteria</taxon>
        <taxon>Syntrophobacterales</taxon>
        <taxon>Syntrophobacteraceae</taxon>
        <taxon>Desulfacinum</taxon>
    </lineage>
</organism>
<proteinExistence type="predicted"/>
<dbReference type="EMBL" id="FWXF01000008">
    <property type="protein sequence ID" value="SMC23756.1"/>
    <property type="molecule type" value="Genomic_DNA"/>
</dbReference>
<evidence type="ECO:0000313" key="3">
    <source>
        <dbReference type="Proteomes" id="UP000192783"/>
    </source>
</evidence>
<reference evidence="2 3" key="1">
    <citation type="submission" date="2017-04" db="EMBL/GenBank/DDBJ databases">
        <authorList>
            <person name="Afonso C.L."/>
            <person name="Miller P.J."/>
            <person name="Scott M.A."/>
            <person name="Spackman E."/>
            <person name="Goraichik I."/>
            <person name="Dimitrov K.M."/>
            <person name="Suarez D.L."/>
            <person name="Swayne D.E."/>
        </authorList>
    </citation>
    <scope>NUCLEOTIDE SEQUENCE [LARGE SCALE GENOMIC DNA]</scope>
    <source>
        <strain evidence="2 3">DSM 13146</strain>
    </source>
</reference>
<dbReference type="AlphaFoldDB" id="A0A1W1XID7"/>
<evidence type="ECO:0000313" key="2">
    <source>
        <dbReference type="EMBL" id="SMC23756.1"/>
    </source>
</evidence>
<protein>
    <recommendedName>
        <fullName evidence="1">DUF6079 domain-containing protein</fullName>
    </recommendedName>
</protein>
<accession>A0A1W1XID7</accession>
<dbReference type="InterPro" id="IPR058571">
    <property type="entry name" value="DUF6079_3rd"/>
</dbReference>